<proteinExistence type="predicted"/>
<dbReference type="AlphaFoldDB" id="A0AAV8VIW5"/>
<evidence type="ECO:0000313" key="3">
    <source>
        <dbReference type="Proteomes" id="UP001159042"/>
    </source>
</evidence>
<organism evidence="2 3">
    <name type="scientific">Exocentrus adspersus</name>
    <dbReference type="NCBI Taxonomy" id="1586481"/>
    <lineage>
        <taxon>Eukaryota</taxon>
        <taxon>Metazoa</taxon>
        <taxon>Ecdysozoa</taxon>
        <taxon>Arthropoda</taxon>
        <taxon>Hexapoda</taxon>
        <taxon>Insecta</taxon>
        <taxon>Pterygota</taxon>
        <taxon>Neoptera</taxon>
        <taxon>Endopterygota</taxon>
        <taxon>Coleoptera</taxon>
        <taxon>Polyphaga</taxon>
        <taxon>Cucujiformia</taxon>
        <taxon>Chrysomeloidea</taxon>
        <taxon>Cerambycidae</taxon>
        <taxon>Lamiinae</taxon>
        <taxon>Acanthocinini</taxon>
        <taxon>Exocentrus</taxon>
    </lineage>
</organism>
<protein>
    <submittedName>
        <fullName evidence="2">Uncharacterized protein</fullName>
    </submittedName>
</protein>
<keyword evidence="1" id="KW-1133">Transmembrane helix</keyword>
<dbReference type="Proteomes" id="UP001159042">
    <property type="component" value="Unassembled WGS sequence"/>
</dbReference>
<name>A0AAV8VIW5_9CUCU</name>
<keyword evidence="1" id="KW-0812">Transmembrane</keyword>
<evidence type="ECO:0000313" key="2">
    <source>
        <dbReference type="EMBL" id="KAJ8914178.1"/>
    </source>
</evidence>
<accession>A0AAV8VIW5</accession>
<gene>
    <name evidence="2" type="ORF">NQ315_015951</name>
</gene>
<evidence type="ECO:0000256" key="1">
    <source>
        <dbReference type="SAM" id="Phobius"/>
    </source>
</evidence>
<dbReference type="EMBL" id="JANEYG010000078">
    <property type="protein sequence ID" value="KAJ8914178.1"/>
    <property type="molecule type" value="Genomic_DNA"/>
</dbReference>
<keyword evidence="1" id="KW-0472">Membrane</keyword>
<comment type="caution">
    <text evidence="2">The sequence shown here is derived from an EMBL/GenBank/DDBJ whole genome shotgun (WGS) entry which is preliminary data.</text>
</comment>
<sequence>MDEATPTGATVTNILKIVPSHEMTRDTFLFDLVTLIPLVLGCHLLRMDSANKSKLEDAVKEVMDGILPKKI</sequence>
<keyword evidence="3" id="KW-1185">Reference proteome</keyword>
<feature type="transmembrane region" description="Helical" evidence="1">
    <location>
        <begin position="28"/>
        <end position="45"/>
    </location>
</feature>
<reference evidence="2 3" key="1">
    <citation type="journal article" date="2023" name="Insect Mol. Biol.">
        <title>Genome sequencing provides insights into the evolution of gene families encoding plant cell wall-degrading enzymes in longhorned beetles.</title>
        <authorList>
            <person name="Shin N.R."/>
            <person name="Okamura Y."/>
            <person name="Kirsch R."/>
            <person name="Pauchet Y."/>
        </authorList>
    </citation>
    <scope>NUCLEOTIDE SEQUENCE [LARGE SCALE GENOMIC DNA]</scope>
    <source>
        <strain evidence="2">EAD_L_NR</strain>
    </source>
</reference>